<name>E3FCF5_STIAD</name>
<organism evidence="2 3">
    <name type="scientific">Stigmatella aurantiaca (strain DW4/3-1)</name>
    <dbReference type="NCBI Taxonomy" id="378806"/>
    <lineage>
        <taxon>Bacteria</taxon>
        <taxon>Pseudomonadati</taxon>
        <taxon>Myxococcota</taxon>
        <taxon>Myxococcia</taxon>
        <taxon>Myxococcales</taxon>
        <taxon>Cystobacterineae</taxon>
        <taxon>Archangiaceae</taxon>
        <taxon>Stigmatella</taxon>
    </lineage>
</organism>
<sequence length="284" mass="29452">MHRLLLLSSAAACCLLPLACDLQKLTADTVMVGTLLSTPEVSISPAAFLGVDGGAPPDGGTGGDLTIPAQTAAFAFIGTREGEDAKPQGLTGATVTLAPTNGETVTLTPDGAGAYSRSGNGDDGLKYQSGATYRFIAERNGTRYEGQVENAPPQEKLTALHPPEGVVRLSAGQPLTLDRAALSSGQERTIGLVTVVPLSQNGDRGKPTYTNVPTSPLDFVEIVAFPADWKQARITLPAEAFPMPQQTYLVTFQSVRSGGPESDNLFLGSALLAGTADVGVVRTR</sequence>
<dbReference type="EMBL" id="CP002271">
    <property type="protein sequence ID" value="ADO71264.1"/>
    <property type="molecule type" value="Genomic_DNA"/>
</dbReference>
<protein>
    <submittedName>
        <fullName evidence="2">Conserved uncharacterized protein</fullName>
    </submittedName>
</protein>
<evidence type="ECO:0000313" key="3">
    <source>
        <dbReference type="Proteomes" id="UP000001351"/>
    </source>
</evidence>
<evidence type="ECO:0000256" key="1">
    <source>
        <dbReference type="SAM" id="SignalP"/>
    </source>
</evidence>
<feature type="chain" id="PRO_5003168887" evidence="1">
    <location>
        <begin position="20"/>
        <end position="284"/>
    </location>
</feature>
<dbReference type="AlphaFoldDB" id="E3FCF5"/>
<dbReference type="Proteomes" id="UP000001351">
    <property type="component" value="Chromosome"/>
</dbReference>
<dbReference type="KEGG" id="sur:STAUR_3474"/>
<feature type="signal peptide" evidence="1">
    <location>
        <begin position="1"/>
        <end position="19"/>
    </location>
</feature>
<accession>E3FCF5</accession>
<proteinExistence type="predicted"/>
<dbReference type="HOGENOM" id="CLU_979018_0_0_7"/>
<keyword evidence="3" id="KW-1185">Reference proteome</keyword>
<evidence type="ECO:0000313" key="2">
    <source>
        <dbReference type="EMBL" id="ADO71264.1"/>
    </source>
</evidence>
<gene>
    <name evidence="2" type="ordered locus">STAUR_3474</name>
</gene>
<reference evidence="2 3" key="1">
    <citation type="journal article" date="2011" name="Mol. Biol. Evol.">
        <title>Comparative genomic analysis of fruiting body formation in Myxococcales.</title>
        <authorList>
            <person name="Huntley S."/>
            <person name="Hamann N."/>
            <person name="Wegener-Feldbrugge S."/>
            <person name="Treuner-Lange A."/>
            <person name="Kube M."/>
            <person name="Reinhardt R."/>
            <person name="Klages S."/>
            <person name="Muller R."/>
            <person name="Ronning C.M."/>
            <person name="Nierman W.C."/>
            <person name="Sogaard-Andersen L."/>
        </authorList>
    </citation>
    <scope>NUCLEOTIDE SEQUENCE [LARGE SCALE GENOMIC DNA]</scope>
    <source>
        <strain evidence="2 3">DW4/3-1</strain>
    </source>
</reference>
<dbReference type="RefSeq" id="WP_013375768.1">
    <property type="nucleotide sequence ID" value="NC_014623.1"/>
</dbReference>
<dbReference type="eggNOG" id="ENOG50319RT">
    <property type="taxonomic scope" value="Bacteria"/>
</dbReference>
<keyword evidence="1" id="KW-0732">Signal</keyword>